<dbReference type="InterPro" id="IPR050560">
    <property type="entry name" value="MYB_TF"/>
</dbReference>
<organism evidence="4 5">
    <name type="scientific">Tritrichomonas musculus</name>
    <dbReference type="NCBI Taxonomy" id="1915356"/>
    <lineage>
        <taxon>Eukaryota</taxon>
        <taxon>Metamonada</taxon>
        <taxon>Parabasalia</taxon>
        <taxon>Tritrichomonadida</taxon>
        <taxon>Tritrichomonadidae</taxon>
        <taxon>Tritrichomonas</taxon>
    </lineage>
</organism>
<accession>A0ABR2H5L8</accession>
<evidence type="ECO:0000259" key="2">
    <source>
        <dbReference type="PROSITE" id="PS50090"/>
    </source>
</evidence>
<dbReference type="CDD" id="cd00167">
    <property type="entry name" value="SANT"/>
    <property type="match status" value="2"/>
</dbReference>
<evidence type="ECO:0000313" key="5">
    <source>
        <dbReference type="Proteomes" id="UP001470230"/>
    </source>
</evidence>
<reference evidence="4 5" key="1">
    <citation type="submission" date="2024-04" db="EMBL/GenBank/DDBJ databases">
        <title>Tritrichomonas musculus Genome.</title>
        <authorList>
            <person name="Alves-Ferreira E."/>
            <person name="Grigg M."/>
            <person name="Lorenzi H."/>
            <person name="Galac M."/>
        </authorList>
    </citation>
    <scope>NUCLEOTIDE SEQUENCE [LARGE SCALE GENOMIC DNA]</scope>
    <source>
        <strain evidence="4 5">EAF2021</strain>
    </source>
</reference>
<feature type="domain" description="HTH myb-type" evidence="3">
    <location>
        <begin position="75"/>
        <end position="122"/>
    </location>
</feature>
<feature type="region of interest" description="Disordered" evidence="1">
    <location>
        <begin position="138"/>
        <end position="157"/>
    </location>
</feature>
<proteinExistence type="predicted"/>
<dbReference type="PANTHER" id="PTHR45614">
    <property type="entry name" value="MYB PROTEIN-RELATED"/>
    <property type="match status" value="1"/>
</dbReference>
<evidence type="ECO:0000256" key="1">
    <source>
        <dbReference type="SAM" id="MobiDB-lite"/>
    </source>
</evidence>
<dbReference type="Gene3D" id="1.10.10.60">
    <property type="entry name" value="Homeodomain-like"/>
    <property type="match status" value="2"/>
</dbReference>
<dbReference type="InterPro" id="IPR001005">
    <property type="entry name" value="SANT/Myb"/>
</dbReference>
<gene>
    <name evidence="4" type="ORF">M9Y10_027150</name>
</gene>
<dbReference type="PROSITE" id="PS50090">
    <property type="entry name" value="MYB_LIKE"/>
    <property type="match status" value="2"/>
</dbReference>
<dbReference type="SUPFAM" id="SSF46689">
    <property type="entry name" value="Homeodomain-like"/>
    <property type="match status" value="1"/>
</dbReference>
<feature type="compositionally biased region" description="Low complexity" evidence="1">
    <location>
        <begin position="145"/>
        <end position="157"/>
    </location>
</feature>
<dbReference type="InterPro" id="IPR017930">
    <property type="entry name" value="Myb_dom"/>
</dbReference>
<protein>
    <recommendedName>
        <fullName evidence="6">Myb-like DNA-binding domain containing protein</fullName>
    </recommendedName>
</protein>
<keyword evidence="5" id="KW-1185">Reference proteome</keyword>
<feature type="domain" description="HTH myb-type" evidence="3">
    <location>
        <begin position="16"/>
        <end position="71"/>
    </location>
</feature>
<evidence type="ECO:0000313" key="4">
    <source>
        <dbReference type="EMBL" id="KAK8841529.1"/>
    </source>
</evidence>
<evidence type="ECO:0008006" key="6">
    <source>
        <dbReference type="Google" id="ProtNLM"/>
    </source>
</evidence>
<evidence type="ECO:0000259" key="3">
    <source>
        <dbReference type="PROSITE" id="PS51294"/>
    </source>
</evidence>
<name>A0ABR2H5L8_9EUKA</name>
<dbReference type="SMART" id="SM00717">
    <property type="entry name" value="SANT"/>
    <property type="match status" value="2"/>
</dbReference>
<dbReference type="InterPro" id="IPR009057">
    <property type="entry name" value="Homeodomain-like_sf"/>
</dbReference>
<dbReference type="Proteomes" id="UP001470230">
    <property type="component" value="Unassembled WGS sequence"/>
</dbReference>
<dbReference type="Pfam" id="PF00249">
    <property type="entry name" value="Myb_DNA-binding"/>
    <property type="match status" value="2"/>
</dbReference>
<sequence>MEVYQSSFYCENYQTSMPKGRRKFTQQEDDNLLFLIYKIGSHDWAKIAESMPGRTAKQCRDRYCNYLAVPQSNKPWDIEEDEQLLALLTKIGPKWVEISRHIPGRSGANVKNRWYRHLCKTYSYKKGCLFLASKNSENHTSPMPNEQSSNSESESLENIQKQYRISALLI</sequence>
<dbReference type="PANTHER" id="PTHR45614:SF69">
    <property type="entry name" value="CHROMOSOME UNDETERMINED SCAFFOLD_38, WHOLE GENOME SHOTGUN SEQUENCE"/>
    <property type="match status" value="1"/>
</dbReference>
<feature type="domain" description="Myb-like" evidence="2">
    <location>
        <begin position="16"/>
        <end position="67"/>
    </location>
</feature>
<comment type="caution">
    <text evidence="4">The sequence shown here is derived from an EMBL/GenBank/DDBJ whole genome shotgun (WGS) entry which is preliminary data.</text>
</comment>
<dbReference type="PROSITE" id="PS51294">
    <property type="entry name" value="HTH_MYB"/>
    <property type="match status" value="2"/>
</dbReference>
<feature type="domain" description="Myb-like" evidence="2">
    <location>
        <begin position="75"/>
        <end position="118"/>
    </location>
</feature>
<dbReference type="EMBL" id="JAPFFF010000041">
    <property type="protein sequence ID" value="KAK8841529.1"/>
    <property type="molecule type" value="Genomic_DNA"/>
</dbReference>